<dbReference type="SUPFAM" id="SSF141452">
    <property type="entry name" value="Hcp1-like"/>
    <property type="match status" value="1"/>
</dbReference>
<evidence type="ECO:0000313" key="1">
    <source>
        <dbReference type="EMBL" id="MCA9757585.1"/>
    </source>
</evidence>
<dbReference type="PANTHER" id="PTHR36152:SF5">
    <property type="entry name" value="PROTEIN HCP1"/>
    <property type="match status" value="1"/>
</dbReference>
<evidence type="ECO:0000313" key="2">
    <source>
        <dbReference type="Proteomes" id="UP000739538"/>
    </source>
</evidence>
<dbReference type="InterPro" id="IPR008514">
    <property type="entry name" value="T6SS_Hcp"/>
</dbReference>
<accession>A0A956NDT8</accession>
<gene>
    <name evidence="1" type="ORF">KDA27_17400</name>
</gene>
<organism evidence="1 2">
    <name type="scientific">Eiseniibacteriota bacterium</name>
    <dbReference type="NCBI Taxonomy" id="2212470"/>
    <lineage>
        <taxon>Bacteria</taxon>
        <taxon>Candidatus Eiseniibacteriota</taxon>
    </lineage>
</organism>
<dbReference type="Pfam" id="PF05638">
    <property type="entry name" value="T6SS_HCP"/>
    <property type="match status" value="1"/>
</dbReference>
<reference evidence="1" key="1">
    <citation type="submission" date="2020-04" db="EMBL/GenBank/DDBJ databases">
        <authorList>
            <person name="Zhang T."/>
        </authorList>
    </citation>
    <scope>NUCLEOTIDE SEQUENCE</scope>
    <source>
        <strain evidence="1">HKST-UBA02</strain>
    </source>
</reference>
<dbReference type="InterPro" id="IPR053165">
    <property type="entry name" value="HSI-I_assembly_Hcp1"/>
</dbReference>
<dbReference type="Proteomes" id="UP000739538">
    <property type="component" value="Unassembled WGS sequence"/>
</dbReference>
<dbReference type="AlphaFoldDB" id="A0A956NDT8"/>
<dbReference type="Gene3D" id="2.30.110.20">
    <property type="entry name" value="Hcp1-like"/>
    <property type="match status" value="1"/>
</dbReference>
<sequence>MAVDMYIKIGDIVGESKDSKHGGEIDVLAWSWGMSQSGTMHVGGGGGSGKVNIQDLSVTKYIDKSSPVLMQMCSDGSQMPQAKLTVRKAGGKNPLEYLIITMKDVIITACSTGGSAGEDRLTENVTLNFAKVKFEYTAQKQDGSADGGAIPMIWDIPGNAAAF</sequence>
<name>A0A956NDT8_UNCEI</name>
<protein>
    <submittedName>
        <fullName evidence="1">Type VI secretion system tube protein Hcp</fullName>
    </submittedName>
</protein>
<dbReference type="EMBL" id="JAGQHS010000107">
    <property type="protein sequence ID" value="MCA9757585.1"/>
    <property type="molecule type" value="Genomic_DNA"/>
</dbReference>
<reference evidence="1" key="2">
    <citation type="journal article" date="2021" name="Microbiome">
        <title>Successional dynamics and alternative stable states in a saline activated sludge microbial community over 9 years.</title>
        <authorList>
            <person name="Wang Y."/>
            <person name="Ye J."/>
            <person name="Ju F."/>
            <person name="Liu L."/>
            <person name="Boyd J.A."/>
            <person name="Deng Y."/>
            <person name="Parks D.H."/>
            <person name="Jiang X."/>
            <person name="Yin X."/>
            <person name="Woodcroft B.J."/>
            <person name="Tyson G.W."/>
            <person name="Hugenholtz P."/>
            <person name="Polz M.F."/>
            <person name="Zhang T."/>
        </authorList>
    </citation>
    <scope>NUCLEOTIDE SEQUENCE</scope>
    <source>
        <strain evidence="1">HKST-UBA02</strain>
    </source>
</reference>
<comment type="caution">
    <text evidence="1">The sequence shown here is derived from an EMBL/GenBank/DDBJ whole genome shotgun (WGS) entry which is preliminary data.</text>
</comment>
<dbReference type="InterPro" id="IPR036624">
    <property type="entry name" value="Hcp1-lik_sf"/>
</dbReference>
<dbReference type="NCBIfam" id="TIGR03344">
    <property type="entry name" value="VI_effect_Hcp1"/>
    <property type="match status" value="1"/>
</dbReference>
<proteinExistence type="predicted"/>
<dbReference type="PANTHER" id="PTHR36152">
    <property type="entry name" value="CYTOPLASMIC PROTEIN-RELATED"/>
    <property type="match status" value="1"/>
</dbReference>